<proteinExistence type="predicted"/>
<feature type="transmembrane region" description="Helical" evidence="5">
    <location>
        <begin position="99"/>
        <end position="117"/>
    </location>
</feature>
<dbReference type="GO" id="GO:0016020">
    <property type="term" value="C:membrane"/>
    <property type="evidence" value="ECO:0007669"/>
    <property type="project" value="UniProtKB-SubCell"/>
</dbReference>
<dbReference type="Pfam" id="PF07690">
    <property type="entry name" value="MFS_1"/>
    <property type="match status" value="1"/>
</dbReference>
<evidence type="ECO:0000256" key="4">
    <source>
        <dbReference type="ARBA" id="ARBA00023136"/>
    </source>
</evidence>
<feature type="transmembrane region" description="Helical" evidence="5">
    <location>
        <begin position="253"/>
        <end position="276"/>
    </location>
</feature>
<evidence type="ECO:0000256" key="5">
    <source>
        <dbReference type="SAM" id="Phobius"/>
    </source>
</evidence>
<dbReference type="PANTHER" id="PTHR10924:SF4">
    <property type="entry name" value="GH15861P"/>
    <property type="match status" value="1"/>
</dbReference>
<feature type="transmembrane region" description="Helical" evidence="5">
    <location>
        <begin position="351"/>
        <end position="370"/>
    </location>
</feature>
<name>A0A9P0CHU5_9CUCU</name>
<dbReference type="Gene3D" id="1.20.1250.20">
    <property type="entry name" value="MFS general substrate transporter like domains"/>
    <property type="match status" value="1"/>
</dbReference>
<feature type="transmembrane region" description="Helical" evidence="5">
    <location>
        <begin position="123"/>
        <end position="146"/>
    </location>
</feature>
<evidence type="ECO:0000256" key="1">
    <source>
        <dbReference type="ARBA" id="ARBA00004141"/>
    </source>
</evidence>
<feature type="transmembrane region" description="Helical" evidence="5">
    <location>
        <begin position="199"/>
        <end position="219"/>
    </location>
</feature>
<feature type="transmembrane region" description="Helical" evidence="5">
    <location>
        <begin position="415"/>
        <end position="437"/>
    </location>
</feature>
<dbReference type="PROSITE" id="PS50850">
    <property type="entry name" value="MFS"/>
    <property type="match status" value="1"/>
</dbReference>
<dbReference type="EMBL" id="OV651825">
    <property type="protein sequence ID" value="CAH1102509.1"/>
    <property type="molecule type" value="Genomic_DNA"/>
</dbReference>
<dbReference type="GO" id="GO:0015232">
    <property type="term" value="F:heme transmembrane transporter activity"/>
    <property type="evidence" value="ECO:0007669"/>
    <property type="project" value="TreeGrafter"/>
</dbReference>
<keyword evidence="3 5" id="KW-1133">Transmembrane helix</keyword>
<reference evidence="7" key="1">
    <citation type="submission" date="2022-01" db="EMBL/GenBank/DDBJ databases">
        <authorList>
            <person name="King R."/>
        </authorList>
    </citation>
    <scope>NUCLEOTIDE SEQUENCE</scope>
</reference>
<evidence type="ECO:0000313" key="7">
    <source>
        <dbReference type="EMBL" id="CAH1102509.1"/>
    </source>
</evidence>
<dbReference type="InterPro" id="IPR036259">
    <property type="entry name" value="MFS_trans_sf"/>
</dbReference>
<dbReference type="InterPro" id="IPR020846">
    <property type="entry name" value="MFS_dom"/>
</dbReference>
<evidence type="ECO:0000259" key="6">
    <source>
        <dbReference type="PROSITE" id="PS50850"/>
    </source>
</evidence>
<evidence type="ECO:0000256" key="3">
    <source>
        <dbReference type="ARBA" id="ARBA00022989"/>
    </source>
</evidence>
<feature type="transmembrane region" description="Helical" evidence="5">
    <location>
        <begin position="390"/>
        <end position="409"/>
    </location>
</feature>
<feature type="transmembrane region" description="Helical" evidence="5">
    <location>
        <begin position="32"/>
        <end position="52"/>
    </location>
</feature>
<dbReference type="InterPro" id="IPR049680">
    <property type="entry name" value="FLVCR1-2_SLC49-like"/>
</dbReference>
<dbReference type="Proteomes" id="UP001153636">
    <property type="component" value="Chromosome 13"/>
</dbReference>
<dbReference type="PANTHER" id="PTHR10924">
    <property type="entry name" value="MAJOR FACILITATOR SUPERFAMILY PROTEIN-RELATED"/>
    <property type="match status" value="1"/>
</dbReference>
<accession>A0A9P0CHU5</accession>
<dbReference type="SUPFAM" id="SSF103473">
    <property type="entry name" value="MFS general substrate transporter"/>
    <property type="match status" value="1"/>
</dbReference>
<dbReference type="GO" id="GO:0020037">
    <property type="term" value="F:heme binding"/>
    <property type="evidence" value="ECO:0007669"/>
    <property type="project" value="TreeGrafter"/>
</dbReference>
<evidence type="ECO:0000313" key="8">
    <source>
        <dbReference type="Proteomes" id="UP001153636"/>
    </source>
</evidence>
<dbReference type="OrthoDB" id="422206at2759"/>
<dbReference type="InterPro" id="IPR011701">
    <property type="entry name" value="MFS"/>
</dbReference>
<organism evidence="7 8">
    <name type="scientific">Psylliodes chrysocephalus</name>
    <dbReference type="NCBI Taxonomy" id="3402493"/>
    <lineage>
        <taxon>Eukaryota</taxon>
        <taxon>Metazoa</taxon>
        <taxon>Ecdysozoa</taxon>
        <taxon>Arthropoda</taxon>
        <taxon>Hexapoda</taxon>
        <taxon>Insecta</taxon>
        <taxon>Pterygota</taxon>
        <taxon>Neoptera</taxon>
        <taxon>Endopterygota</taxon>
        <taxon>Coleoptera</taxon>
        <taxon>Polyphaga</taxon>
        <taxon>Cucujiformia</taxon>
        <taxon>Chrysomeloidea</taxon>
        <taxon>Chrysomelidae</taxon>
        <taxon>Galerucinae</taxon>
        <taxon>Alticini</taxon>
        <taxon>Psylliodes</taxon>
    </lineage>
</organism>
<sequence length="469" mass="52185">MMEKQIAEKLPEGQLLTKSGSKLPIKAYKRRWWIMFVFMYYAGINALQWIEYSSITAIVVKYYNVSTLAVDWTSTVFMVVYPILVIPASYLIDKKGVRLAVLVGCTGTFIGTAIKVLSIRGDMFWLVLVGNTIVSASCLVIVCLPPKLASLWFQANEVSTACSLGVFGSQMGSAIGFVLPPFLVHDHDNLEDIGSNLKVLCWVLAIAMIPPTVAVFLYFPDEPPLPPSNVQAVLRENKVQFDTKVFFLSIKDLFLNTGFVIHLCGYGINIAVFSAIGTLLSQFILSFFEGANQEAGFMGFILIIAGMIAMLAFGILLDKTHKYKEIALFNYFFAGVSILCLMFALKYRLKIMTYVACILVGIFTNAYMMVGFEFGMELTFPAEESTTSGIMLASSQILGAIFTISLGYINLWLGPFWALSTQVVMMFIGTIATAFVPNDLRRQEAFRRNSPEYSVRKASYHGSRPMFIE</sequence>
<feature type="transmembrane region" description="Helical" evidence="5">
    <location>
        <begin position="296"/>
        <end position="316"/>
    </location>
</feature>
<gene>
    <name evidence="7" type="ORF">PSYICH_LOCUS3565</name>
</gene>
<feature type="transmembrane region" description="Helical" evidence="5">
    <location>
        <begin position="158"/>
        <end position="179"/>
    </location>
</feature>
<dbReference type="GO" id="GO:0097037">
    <property type="term" value="P:heme export"/>
    <property type="evidence" value="ECO:0007669"/>
    <property type="project" value="TreeGrafter"/>
</dbReference>
<feature type="domain" description="Major facilitator superfamily (MFS) profile" evidence="6">
    <location>
        <begin position="34"/>
        <end position="441"/>
    </location>
</feature>
<dbReference type="AlphaFoldDB" id="A0A9P0CHU5"/>
<feature type="transmembrane region" description="Helical" evidence="5">
    <location>
        <begin position="328"/>
        <end position="345"/>
    </location>
</feature>
<evidence type="ECO:0000256" key="2">
    <source>
        <dbReference type="ARBA" id="ARBA00022692"/>
    </source>
</evidence>
<keyword evidence="4 5" id="KW-0472">Membrane</keyword>
<keyword evidence="8" id="KW-1185">Reference proteome</keyword>
<comment type="subcellular location">
    <subcellularLocation>
        <location evidence="1">Membrane</location>
        <topology evidence="1">Multi-pass membrane protein</topology>
    </subcellularLocation>
</comment>
<protein>
    <recommendedName>
        <fullName evidence="6">Major facilitator superfamily (MFS) profile domain-containing protein</fullName>
    </recommendedName>
</protein>
<feature type="transmembrane region" description="Helical" evidence="5">
    <location>
        <begin position="72"/>
        <end position="92"/>
    </location>
</feature>
<keyword evidence="2 5" id="KW-0812">Transmembrane</keyword>